<dbReference type="PANTHER" id="PTHR48022:SF73">
    <property type="entry name" value="METABOLITE TRANSPORT PROTEIN YDL199C-RELATED"/>
    <property type="match status" value="1"/>
</dbReference>
<keyword evidence="5 8" id="KW-1133">Transmembrane helix</keyword>
<evidence type="ECO:0000256" key="1">
    <source>
        <dbReference type="ARBA" id="ARBA00004141"/>
    </source>
</evidence>
<feature type="transmembrane region" description="Helical" evidence="8">
    <location>
        <begin position="276"/>
        <end position="299"/>
    </location>
</feature>
<dbReference type="FunFam" id="1.20.1250.20:FF:000119">
    <property type="entry name" value="MFS monosaccharide transporter, putative"/>
    <property type="match status" value="1"/>
</dbReference>
<gene>
    <name evidence="11" type="ORF">FOB64_000009</name>
    <name evidence="10" type="ORF">FOB64_004437</name>
</gene>
<protein>
    <submittedName>
        <fullName evidence="10">Sugar (And other) transporter family protein</fullName>
    </submittedName>
</protein>
<dbReference type="NCBIfam" id="TIGR00879">
    <property type="entry name" value="SP"/>
    <property type="match status" value="1"/>
</dbReference>
<feature type="transmembrane region" description="Helical" evidence="8">
    <location>
        <begin position="341"/>
        <end position="361"/>
    </location>
</feature>
<sequence>MSELTELHPHHHVQIKESILVGKALLNFTTFFVTLGILVMGFEQSVYAPIITNKYFKQYYHNPSPTEIGFMIAILEIGALFSSIIAGKIGDLVGRKRATRYGAVFFYIGGFIQCISPNMFILCIGRLLGGFGIGFLTTIVPMFQSEISPAEARGFYACVEFTGNILGYAIGIWLDYAFSYLENDYSWKAPLIVQFLLGVVLWLGTFIVVETPRWLLNHDHDLEGMIVIADLYADGDVEDDHAMSEYRNIKESVLIDRIEGGERSYEYLFKRYAKRLSVACFGLMFAQLNGINLISYYAPMIFEEAGWVGRQAVFMTGINGIIYVISTIPPWYLVDSWGRKPLLMSGALIMGIPFCIAGYSLSLNNEYTSTIVVTSIIISNFGFGFSWGGIGWLLPAEVLPLSVRSKGAALATATNWFSNFVVGLASPILLDQIKWKTYFIPAISCFISFFAVWYLFPETKGLSLEEMGSVFDDKSSIFSHHASGSVGGSSSSIFNYGATNDLNRRTSMTNDSTPSIAGALPGAVPGAIDSIHQSAASMARNPTSNNNQQLDGIITGAAPPPMPINTNNNNIIKPVKSDNAADTLSLDSGFGGSQSDIVQEIEPPSLEEILKYKIQKQIEPNAFIATFHWLFSKKGQPNDEESRLLQQ</sequence>
<dbReference type="EMBL" id="JABWAD010000055">
    <property type="protein sequence ID" value="KAF6066993.1"/>
    <property type="molecule type" value="Genomic_DNA"/>
</dbReference>
<dbReference type="InterPro" id="IPR050360">
    <property type="entry name" value="MFS_Sugar_Transporters"/>
</dbReference>
<dbReference type="SMR" id="A0A8H6BX54"/>
<evidence type="ECO:0000256" key="2">
    <source>
        <dbReference type="ARBA" id="ARBA00010992"/>
    </source>
</evidence>
<dbReference type="PROSITE" id="PS50850">
    <property type="entry name" value="MFS"/>
    <property type="match status" value="1"/>
</dbReference>
<proteinExistence type="inferred from homology"/>
<evidence type="ECO:0000256" key="7">
    <source>
        <dbReference type="RuleBase" id="RU003346"/>
    </source>
</evidence>
<dbReference type="GO" id="GO:0005351">
    <property type="term" value="F:carbohydrate:proton symporter activity"/>
    <property type="evidence" value="ECO:0007669"/>
    <property type="project" value="TreeGrafter"/>
</dbReference>
<feature type="transmembrane region" description="Helical" evidence="8">
    <location>
        <begin position="407"/>
        <end position="426"/>
    </location>
</feature>
<dbReference type="InterPro" id="IPR036259">
    <property type="entry name" value="MFS_trans_sf"/>
</dbReference>
<evidence type="ECO:0000313" key="10">
    <source>
        <dbReference type="EMBL" id="KAF6066993.1"/>
    </source>
</evidence>
<dbReference type="InterPro" id="IPR003663">
    <property type="entry name" value="Sugar/inositol_transpt"/>
</dbReference>
<dbReference type="OMA" id="GVFVYYM"/>
<organism evidence="10 12">
    <name type="scientific">Candida albicans</name>
    <name type="common">Yeast</name>
    <dbReference type="NCBI Taxonomy" id="5476"/>
    <lineage>
        <taxon>Eukaryota</taxon>
        <taxon>Fungi</taxon>
        <taxon>Dikarya</taxon>
        <taxon>Ascomycota</taxon>
        <taxon>Saccharomycotina</taxon>
        <taxon>Pichiomycetes</taxon>
        <taxon>Debaryomycetaceae</taxon>
        <taxon>Candida/Lodderomyces clade</taxon>
        <taxon>Candida</taxon>
    </lineage>
</organism>
<feature type="transmembrane region" description="Helical" evidence="8">
    <location>
        <begin position="438"/>
        <end position="456"/>
    </location>
</feature>
<dbReference type="Gene3D" id="1.20.1250.20">
    <property type="entry name" value="MFS general substrate transporter like domains"/>
    <property type="match status" value="1"/>
</dbReference>
<dbReference type="InterPro" id="IPR005829">
    <property type="entry name" value="Sugar_transporter_CS"/>
</dbReference>
<keyword evidence="4 8" id="KW-0812">Transmembrane</keyword>
<dbReference type="PROSITE" id="PS00217">
    <property type="entry name" value="SUGAR_TRANSPORT_2"/>
    <property type="match status" value="1"/>
</dbReference>
<comment type="similarity">
    <text evidence="2 7">Belongs to the major facilitator superfamily. Sugar transporter (TC 2.A.1.1) family.</text>
</comment>
<feature type="transmembrane region" description="Helical" evidence="8">
    <location>
        <begin position="155"/>
        <end position="179"/>
    </location>
</feature>
<dbReference type="Proteomes" id="UP000536275">
    <property type="component" value="Unassembled WGS sequence"/>
</dbReference>
<feature type="transmembrane region" description="Helical" evidence="8">
    <location>
        <begin position="101"/>
        <end position="121"/>
    </location>
</feature>
<keyword evidence="3 7" id="KW-0813">Transport</keyword>
<dbReference type="EMBL" id="JABWAD010000001">
    <property type="protein sequence ID" value="KAF6072867.1"/>
    <property type="molecule type" value="Genomic_DNA"/>
</dbReference>
<dbReference type="SUPFAM" id="SSF103473">
    <property type="entry name" value="MFS general substrate transporter"/>
    <property type="match status" value="1"/>
</dbReference>
<dbReference type="AlphaFoldDB" id="A0A8H6BX54"/>
<keyword evidence="6 8" id="KW-0472">Membrane</keyword>
<evidence type="ECO:0000256" key="6">
    <source>
        <dbReference type="ARBA" id="ARBA00023136"/>
    </source>
</evidence>
<feature type="transmembrane region" description="Helical" evidence="8">
    <location>
        <begin position="68"/>
        <end position="89"/>
    </location>
</feature>
<comment type="subcellular location">
    <subcellularLocation>
        <location evidence="1">Membrane</location>
        <topology evidence="1">Multi-pass membrane protein</topology>
    </subcellularLocation>
</comment>
<comment type="caution">
    <text evidence="10">The sequence shown here is derived from an EMBL/GenBank/DDBJ whole genome shotgun (WGS) entry which is preliminary data.</text>
</comment>
<feature type="domain" description="Major facilitator superfamily (MFS) profile" evidence="9">
    <location>
        <begin position="29"/>
        <end position="460"/>
    </location>
</feature>
<feature type="transmembrane region" description="Helical" evidence="8">
    <location>
        <begin position="191"/>
        <end position="209"/>
    </location>
</feature>
<dbReference type="PANTHER" id="PTHR48022">
    <property type="entry name" value="PLASTIDIC GLUCOSE TRANSPORTER 4"/>
    <property type="match status" value="1"/>
</dbReference>
<evidence type="ECO:0000256" key="3">
    <source>
        <dbReference type="ARBA" id="ARBA00022448"/>
    </source>
</evidence>
<feature type="transmembrane region" description="Helical" evidence="8">
    <location>
        <begin position="367"/>
        <end position="395"/>
    </location>
</feature>
<dbReference type="InterPro" id="IPR020846">
    <property type="entry name" value="MFS_dom"/>
</dbReference>
<feature type="transmembrane region" description="Helical" evidence="8">
    <location>
        <begin position="311"/>
        <end position="334"/>
    </location>
</feature>
<accession>A0A8H6BX54</accession>
<reference evidence="10 12" key="1">
    <citation type="submission" date="2020-03" db="EMBL/GenBank/DDBJ databases">
        <title>FDA dAtabase for Regulatory Grade micrObial Sequences (FDA-ARGOS): Supporting development and validation of Infectious Disease Dx tests.</title>
        <authorList>
            <person name="Campos J."/>
            <person name="Goldberg B."/>
            <person name="Tallon L."/>
            <person name="Sadzewicz L."/>
            <person name="Vavikolanu K."/>
            <person name="Mehta A."/>
            <person name="Aluvathingal J."/>
            <person name="Nadendla S."/>
            <person name="Nandy P."/>
            <person name="Geyer C."/>
            <person name="Yan Y."/>
            <person name="Sichtig H."/>
        </authorList>
    </citation>
    <scope>NUCLEOTIDE SEQUENCE [LARGE SCALE GENOMIC DNA]</scope>
    <source>
        <strain evidence="10 12">FDAARGOS_656</strain>
    </source>
</reference>
<name>A0A8H6BX54_CANAX</name>
<dbReference type="GO" id="GO:0016020">
    <property type="term" value="C:membrane"/>
    <property type="evidence" value="ECO:0007669"/>
    <property type="project" value="UniProtKB-SubCell"/>
</dbReference>
<evidence type="ECO:0000256" key="4">
    <source>
        <dbReference type="ARBA" id="ARBA00022692"/>
    </source>
</evidence>
<evidence type="ECO:0000313" key="12">
    <source>
        <dbReference type="Proteomes" id="UP000536275"/>
    </source>
</evidence>
<evidence type="ECO:0000313" key="11">
    <source>
        <dbReference type="EMBL" id="KAF6072867.1"/>
    </source>
</evidence>
<dbReference type="PRINTS" id="PR00171">
    <property type="entry name" value="SUGRTRNSPORT"/>
</dbReference>
<evidence type="ECO:0000256" key="5">
    <source>
        <dbReference type="ARBA" id="ARBA00022989"/>
    </source>
</evidence>
<evidence type="ECO:0000256" key="8">
    <source>
        <dbReference type="SAM" id="Phobius"/>
    </source>
</evidence>
<feature type="transmembrane region" description="Helical" evidence="8">
    <location>
        <begin position="24"/>
        <end position="48"/>
    </location>
</feature>
<evidence type="ECO:0000259" key="9">
    <source>
        <dbReference type="PROSITE" id="PS50850"/>
    </source>
</evidence>
<dbReference type="Pfam" id="PF00083">
    <property type="entry name" value="Sugar_tr"/>
    <property type="match status" value="1"/>
</dbReference>
<dbReference type="InterPro" id="IPR005828">
    <property type="entry name" value="MFS_sugar_transport-like"/>
</dbReference>